<organism evidence="16 17">
    <name type="scientific">Desulfatibacillum alkenivorans DSM 16219</name>
    <dbReference type="NCBI Taxonomy" id="1121393"/>
    <lineage>
        <taxon>Bacteria</taxon>
        <taxon>Pseudomonadati</taxon>
        <taxon>Thermodesulfobacteriota</taxon>
        <taxon>Desulfobacteria</taxon>
        <taxon>Desulfobacterales</taxon>
        <taxon>Desulfatibacillaceae</taxon>
        <taxon>Desulfatibacillum</taxon>
    </lineage>
</organism>
<keyword evidence="8 16" id="KW-0418">Kinase</keyword>
<dbReference type="CDD" id="cd00731">
    <property type="entry name" value="CheA_reg"/>
    <property type="match status" value="1"/>
</dbReference>
<dbReference type="PANTHER" id="PTHR43395:SF10">
    <property type="entry name" value="CHEMOTAXIS PROTEIN CHEA"/>
    <property type="match status" value="1"/>
</dbReference>
<evidence type="ECO:0000259" key="14">
    <source>
        <dbReference type="PROSITE" id="PS50851"/>
    </source>
</evidence>
<comment type="catalytic activity">
    <reaction evidence="1">
        <text>ATP + protein L-histidine = ADP + protein N-phospho-L-histidine.</text>
        <dbReference type="EC" id="2.7.13.3"/>
    </reaction>
</comment>
<gene>
    <name evidence="16" type="ORF">SAMN02745216_04670</name>
</gene>
<feature type="domain" description="Histidine kinase" evidence="13">
    <location>
        <begin position="403"/>
        <end position="612"/>
    </location>
</feature>
<dbReference type="InterPro" id="IPR036061">
    <property type="entry name" value="CheW-like_dom_sf"/>
</dbReference>
<dbReference type="InterPro" id="IPR005467">
    <property type="entry name" value="His_kinase_dom"/>
</dbReference>
<dbReference type="AlphaFoldDB" id="A0A1M6Y596"/>
<dbReference type="SMART" id="SM01231">
    <property type="entry name" value="H-kinase_dim"/>
    <property type="match status" value="1"/>
</dbReference>
<dbReference type="EC" id="2.7.13.3" evidence="2"/>
<dbReference type="GO" id="GO:0005737">
    <property type="term" value="C:cytoplasm"/>
    <property type="evidence" value="ECO:0007669"/>
    <property type="project" value="InterPro"/>
</dbReference>
<dbReference type="Proteomes" id="UP000183994">
    <property type="component" value="Unassembled WGS sequence"/>
</dbReference>
<keyword evidence="5 12" id="KW-0597">Phosphoprotein</keyword>
<evidence type="ECO:0000259" key="13">
    <source>
        <dbReference type="PROSITE" id="PS50109"/>
    </source>
</evidence>
<reference evidence="17" key="1">
    <citation type="submission" date="2016-11" db="EMBL/GenBank/DDBJ databases">
        <authorList>
            <person name="Varghese N."/>
            <person name="Submissions S."/>
        </authorList>
    </citation>
    <scope>NUCLEOTIDE SEQUENCE [LARGE SCALE GENOMIC DNA]</scope>
    <source>
        <strain evidence="17">DSM 16219</strain>
    </source>
</reference>
<dbReference type="CDD" id="cd00088">
    <property type="entry name" value="HPT"/>
    <property type="match status" value="1"/>
</dbReference>
<dbReference type="InterPro" id="IPR051315">
    <property type="entry name" value="Bact_Chemotaxis_CheA"/>
</dbReference>
<dbReference type="PANTHER" id="PTHR43395">
    <property type="entry name" value="SENSOR HISTIDINE KINASE CHEA"/>
    <property type="match status" value="1"/>
</dbReference>
<dbReference type="InterPro" id="IPR003594">
    <property type="entry name" value="HATPase_dom"/>
</dbReference>
<evidence type="ECO:0000259" key="15">
    <source>
        <dbReference type="PROSITE" id="PS50894"/>
    </source>
</evidence>
<dbReference type="Pfam" id="PF01584">
    <property type="entry name" value="CheW"/>
    <property type="match status" value="1"/>
</dbReference>
<keyword evidence="4" id="KW-0145">Chemotaxis</keyword>
<evidence type="ECO:0000256" key="10">
    <source>
        <dbReference type="ARBA" id="ARBA00023012"/>
    </source>
</evidence>
<dbReference type="InterPro" id="IPR036890">
    <property type="entry name" value="HATPase_C_sf"/>
</dbReference>
<dbReference type="STRING" id="1121393.SAMN02745216_04670"/>
<dbReference type="SMART" id="SM00260">
    <property type="entry name" value="CheW"/>
    <property type="match status" value="1"/>
</dbReference>
<keyword evidence="17" id="KW-1185">Reference proteome</keyword>
<dbReference type="PROSITE" id="PS50851">
    <property type="entry name" value="CHEW"/>
    <property type="match status" value="1"/>
</dbReference>
<dbReference type="Pfam" id="PF01627">
    <property type="entry name" value="Hpt"/>
    <property type="match status" value="1"/>
</dbReference>
<evidence type="ECO:0000256" key="3">
    <source>
        <dbReference type="ARBA" id="ARBA00021495"/>
    </source>
</evidence>
<dbReference type="InterPro" id="IPR004358">
    <property type="entry name" value="Sig_transdc_His_kin-like_C"/>
</dbReference>
<keyword evidence="7" id="KW-0547">Nucleotide-binding</keyword>
<dbReference type="SUPFAM" id="SSF55874">
    <property type="entry name" value="ATPase domain of HSP90 chaperone/DNA topoisomerase II/histidine kinase"/>
    <property type="match status" value="1"/>
</dbReference>
<dbReference type="RefSeq" id="WP_083611262.1">
    <property type="nucleotide sequence ID" value="NZ_FQZU01000047.1"/>
</dbReference>
<dbReference type="InterPro" id="IPR002545">
    <property type="entry name" value="CheW-lke_dom"/>
</dbReference>
<dbReference type="SMART" id="SM00073">
    <property type="entry name" value="HPT"/>
    <property type="match status" value="1"/>
</dbReference>
<dbReference type="Gene3D" id="3.30.565.10">
    <property type="entry name" value="Histidine kinase-like ATPase, C-terminal domain"/>
    <property type="match status" value="1"/>
</dbReference>
<keyword evidence="9" id="KW-0067">ATP-binding</keyword>
<dbReference type="GO" id="GO:0006935">
    <property type="term" value="P:chemotaxis"/>
    <property type="evidence" value="ECO:0007669"/>
    <property type="project" value="UniProtKB-KW"/>
</dbReference>
<feature type="modified residue" description="Phosphohistidine" evidence="12">
    <location>
        <position position="188"/>
    </location>
</feature>
<dbReference type="InterPro" id="IPR037006">
    <property type="entry name" value="CheA-like_homodim_sf"/>
</dbReference>
<dbReference type="SUPFAM" id="SSF47226">
    <property type="entry name" value="Histidine-containing phosphotransfer domain, HPT domain"/>
    <property type="match status" value="1"/>
</dbReference>
<dbReference type="InterPro" id="IPR036641">
    <property type="entry name" value="HPT_dom_sf"/>
</dbReference>
<dbReference type="FunFam" id="3.30.565.10:FF:000016">
    <property type="entry name" value="Chemotaxis protein CheA, putative"/>
    <property type="match status" value="1"/>
</dbReference>
<dbReference type="InterPro" id="IPR004105">
    <property type="entry name" value="CheA-like_dim"/>
</dbReference>
<evidence type="ECO:0000256" key="2">
    <source>
        <dbReference type="ARBA" id="ARBA00012438"/>
    </source>
</evidence>
<dbReference type="InterPro" id="IPR008207">
    <property type="entry name" value="Sig_transdc_His_kin_Hpt_dom"/>
</dbReference>
<evidence type="ECO:0000256" key="11">
    <source>
        <dbReference type="ARBA" id="ARBA00035100"/>
    </source>
</evidence>
<feature type="domain" description="CheW-like" evidence="14">
    <location>
        <begin position="614"/>
        <end position="749"/>
    </location>
</feature>
<dbReference type="SMART" id="SM00387">
    <property type="entry name" value="HATPase_c"/>
    <property type="match status" value="1"/>
</dbReference>
<dbReference type="CDD" id="cd16916">
    <property type="entry name" value="HATPase_CheA-like"/>
    <property type="match status" value="1"/>
</dbReference>
<comment type="function">
    <text evidence="11">Involved in the transmission of sensory signals from the chemoreceptors to the flagellar motors. CheA is autophosphorylated; it can transfer its phosphate group to either CheB or CheY.</text>
</comment>
<dbReference type="SUPFAM" id="SSF160246">
    <property type="entry name" value="EspE N-terminal domain-like"/>
    <property type="match status" value="1"/>
</dbReference>
<dbReference type="Gene3D" id="2.30.30.40">
    <property type="entry name" value="SH3 Domains"/>
    <property type="match status" value="1"/>
</dbReference>
<evidence type="ECO:0000256" key="6">
    <source>
        <dbReference type="ARBA" id="ARBA00022679"/>
    </source>
</evidence>
<dbReference type="PROSITE" id="PS50109">
    <property type="entry name" value="HIS_KIN"/>
    <property type="match status" value="1"/>
</dbReference>
<evidence type="ECO:0000256" key="5">
    <source>
        <dbReference type="ARBA" id="ARBA00022553"/>
    </source>
</evidence>
<evidence type="ECO:0000313" key="17">
    <source>
        <dbReference type="Proteomes" id="UP000183994"/>
    </source>
</evidence>
<dbReference type="Pfam" id="PF02518">
    <property type="entry name" value="HATPase_c"/>
    <property type="match status" value="1"/>
</dbReference>
<dbReference type="Pfam" id="PF02895">
    <property type="entry name" value="H-kinase_dim"/>
    <property type="match status" value="1"/>
</dbReference>
<dbReference type="PRINTS" id="PR00344">
    <property type="entry name" value="BCTRLSENSOR"/>
</dbReference>
<accession>A0A1M6Y596</accession>
<feature type="domain" description="HPt" evidence="15">
    <location>
        <begin position="141"/>
        <end position="245"/>
    </location>
</feature>
<protein>
    <recommendedName>
        <fullName evidence="3">Chemotaxis protein CheA</fullName>
        <ecNumber evidence="2">2.7.13.3</ecNumber>
    </recommendedName>
</protein>
<sequence>MEDRDQVQKILDESALCVVTMEPDDIQALGNILNNFDAVKKIVEDTAPKAWLDLCTGLKGVAEKMALFEVDSPTRALEELGKGLSLLQETQRAVEEDQGDIERLCAFLRECPYTDSTMECVAPWASGPEPAETEDQSPPLDLSQDRELIESFIQESMEHLSSIEIHVLELEKEPDNLQLVDAIFRPFHTIKGVSGFLNLREINKLAHQIETVLDDARSKKISVSPGLVDIVLDGVDLVTRLIDDVDDRLKTGRLEPEYLELGPFQERLRTIAEGADAPSEDVEGEHVPEGDGLDVGELLVKKGVVQAEDLEEALAKQAAGESKGKKIGEILIEGKKAKARDVAQALRKQKTDRQPAKAAGGNGGGFIKVDTLKLDNMVDMVGELVINEAVLKQRLGMAAGKDRELAGDLAQLGRITSEIQRIAMSMRMIPMKNTFQKMIRLVRDLASKAGKKVNLEMRGEDTEIDRNVVDMIYDPLVHMVRNSADHGIEIPEDRLAAGKPEAGTIILNAYHKGGNMIIEVTDDGRGLDKEALTAKAMEKGLIQSAEGMSDQDIFGLIFHPGFSTAKKVTDVSGRGVGMDVVKGVLDKLRGKVEVMSRKGQGTSILLKLPLTLAVIDGIIVKAGEQSYVIPTISVLESIRPNREDCHTVVNKGEMIKIRGSLYPLIRLHELFDFPPNTRDPWDAIVVIAESEGKQKCILVDEILGKQEVVIKSLSAMLKNVVGLAGGAILANGRVGMILDVAGLFSLVESQADYLTAS</sequence>
<keyword evidence="10" id="KW-0902">Two-component regulatory system</keyword>
<evidence type="ECO:0000256" key="12">
    <source>
        <dbReference type="PROSITE-ProRule" id="PRU00110"/>
    </source>
</evidence>
<dbReference type="SUPFAM" id="SSF50341">
    <property type="entry name" value="CheW-like"/>
    <property type="match status" value="1"/>
</dbReference>
<evidence type="ECO:0000256" key="4">
    <source>
        <dbReference type="ARBA" id="ARBA00022500"/>
    </source>
</evidence>
<dbReference type="PROSITE" id="PS50894">
    <property type="entry name" value="HPT"/>
    <property type="match status" value="1"/>
</dbReference>
<dbReference type="EMBL" id="FQZU01000047">
    <property type="protein sequence ID" value="SHL13397.1"/>
    <property type="molecule type" value="Genomic_DNA"/>
</dbReference>
<evidence type="ECO:0000256" key="8">
    <source>
        <dbReference type="ARBA" id="ARBA00022777"/>
    </source>
</evidence>
<dbReference type="SUPFAM" id="SSF47384">
    <property type="entry name" value="Homodimeric domain of signal transducing histidine kinase"/>
    <property type="match status" value="1"/>
</dbReference>
<dbReference type="Gene3D" id="1.20.120.160">
    <property type="entry name" value="HPT domain"/>
    <property type="match status" value="1"/>
</dbReference>
<evidence type="ECO:0000256" key="1">
    <source>
        <dbReference type="ARBA" id="ARBA00000085"/>
    </source>
</evidence>
<evidence type="ECO:0000256" key="7">
    <source>
        <dbReference type="ARBA" id="ARBA00022741"/>
    </source>
</evidence>
<dbReference type="InterPro" id="IPR037257">
    <property type="entry name" value="T2SS_E_N_sf"/>
</dbReference>
<keyword evidence="6" id="KW-0808">Transferase</keyword>
<dbReference type="Gene3D" id="1.10.287.560">
    <property type="entry name" value="Histidine kinase CheA-like, homodimeric domain"/>
    <property type="match status" value="1"/>
</dbReference>
<evidence type="ECO:0000313" key="16">
    <source>
        <dbReference type="EMBL" id="SHL13397.1"/>
    </source>
</evidence>
<proteinExistence type="predicted"/>
<dbReference type="InterPro" id="IPR036097">
    <property type="entry name" value="HisK_dim/P_sf"/>
</dbReference>
<evidence type="ECO:0000256" key="9">
    <source>
        <dbReference type="ARBA" id="ARBA00022840"/>
    </source>
</evidence>
<name>A0A1M6Y596_9BACT</name>
<dbReference type="GO" id="GO:0005524">
    <property type="term" value="F:ATP binding"/>
    <property type="evidence" value="ECO:0007669"/>
    <property type="project" value="UniProtKB-KW"/>
</dbReference>
<dbReference type="GO" id="GO:0000155">
    <property type="term" value="F:phosphorelay sensor kinase activity"/>
    <property type="evidence" value="ECO:0007669"/>
    <property type="project" value="InterPro"/>
</dbReference>
<dbReference type="OrthoDB" id="9803176at2"/>